<sequence>MAALLLDSRSNAVRTGTDRSDRFLCKEDVMKAKKHLDLVEFRVAADNMALGTRIKLLILRSDQYLGEENVAMAMEKAQEASELVHQHGFKLEFDSAKKRLDNLAAMLRQENQDWWNSELRSSN</sequence>
<dbReference type="Proteomes" id="UP001163046">
    <property type="component" value="Unassembled WGS sequence"/>
</dbReference>
<keyword evidence="2" id="KW-1185">Reference proteome</keyword>
<proteinExistence type="predicted"/>
<name>A0A9W9Y8E0_9CNID</name>
<protein>
    <submittedName>
        <fullName evidence="1">Uncharacterized protein</fullName>
    </submittedName>
</protein>
<gene>
    <name evidence="1" type="ORF">OS493_031879</name>
</gene>
<feature type="non-terminal residue" evidence="1">
    <location>
        <position position="123"/>
    </location>
</feature>
<dbReference type="EMBL" id="MU827815">
    <property type="protein sequence ID" value="KAJ7323404.1"/>
    <property type="molecule type" value="Genomic_DNA"/>
</dbReference>
<evidence type="ECO:0000313" key="1">
    <source>
        <dbReference type="EMBL" id="KAJ7323404.1"/>
    </source>
</evidence>
<organism evidence="1 2">
    <name type="scientific">Desmophyllum pertusum</name>
    <dbReference type="NCBI Taxonomy" id="174260"/>
    <lineage>
        <taxon>Eukaryota</taxon>
        <taxon>Metazoa</taxon>
        <taxon>Cnidaria</taxon>
        <taxon>Anthozoa</taxon>
        <taxon>Hexacorallia</taxon>
        <taxon>Scleractinia</taxon>
        <taxon>Caryophylliina</taxon>
        <taxon>Caryophylliidae</taxon>
        <taxon>Desmophyllum</taxon>
    </lineage>
</organism>
<evidence type="ECO:0000313" key="2">
    <source>
        <dbReference type="Proteomes" id="UP001163046"/>
    </source>
</evidence>
<reference evidence="1" key="1">
    <citation type="submission" date="2023-01" db="EMBL/GenBank/DDBJ databases">
        <title>Genome assembly of the deep-sea coral Lophelia pertusa.</title>
        <authorList>
            <person name="Herrera S."/>
            <person name="Cordes E."/>
        </authorList>
    </citation>
    <scope>NUCLEOTIDE SEQUENCE</scope>
    <source>
        <strain evidence="1">USNM1676648</strain>
        <tissue evidence="1">Polyp</tissue>
    </source>
</reference>
<dbReference type="OrthoDB" id="5984926at2759"/>
<comment type="caution">
    <text evidence="1">The sequence shown here is derived from an EMBL/GenBank/DDBJ whole genome shotgun (WGS) entry which is preliminary data.</text>
</comment>
<dbReference type="AlphaFoldDB" id="A0A9W9Y8E0"/>
<accession>A0A9W9Y8E0</accession>